<dbReference type="KEGG" id="srub:C2R22_04960"/>
<protein>
    <submittedName>
        <fullName evidence="1">Uncharacterized protein</fullName>
    </submittedName>
</protein>
<sequence>MIFFNDPREVGNLLVSELYFNEVGPEDFRIELCVNSADPPTLQLAFERVETVMAQVHSKYHYFLRSQYKQYSDEFEVLESFNGTKTEYEVGSSIDTEELIPQPFCGETYGWSDDDVDLLDRISMSYRAREYIEYVMKAEAGGDQFFVLN</sequence>
<proteinExistence type="predicted"/>
<name>A0A2I8VGN8_9EURY</name>
<organism evidence="1 2">
    <name type="scientific">Salinigranum rubrum</name>
    <dbReference type="NCBI Taxonomy" id="755307"/>
    <lineage>
        <taxon>Archaea</taxon>
        <taxon>Methanobacteriati</taxon>
        <taxon>Methanobacteriota</taxon>
        <taxon>Stenosarchaea group</taxon>
        <taxon>Halobacteria</taxon>
        <taxon>Halobacteriales</taxon>
        <taxon>Haloferacaceae</taxon>
        <taxon>Salinigranum</taxon>
    </lineage>
</organism>
<dbReference type="EMBL" id="CP026309">
    <property type="protein sequence ID" value="AUV81088.1"/>
    <property type="molecule type" value="Genomic_DNA"/>
</dbReference>
<gene>
    <name evidence="1" type="ORF">C2R22_04960</name>
</gene>
<accession>A0A2I8VGN8</accession>
<reference evidence="1 2" key="1">
    <citation type="submission" date="2018-01" db="EMBL/GenBank/DDBJ databases">
        <title>Complete genome sequence of Salinigranum rubrum GX10T, an extremely halophilic archaeon isolated from a marine solar saltern.</title>
        <authorList>
            <person name="Han S."/>
        </authorList>
    </citation>
    <scope>NUCLEOTIDE SEQUENCE [LARGE SCALE GENOMIC DNA]</scope>
    <source>
        <strain evidence="1 2">GX10</strain>
    </source>
</reference>
<dbReference type="AlphaFoldDB" id="A0A2I8VGN8"/>
<evidence type="ECO:0000313" key="1">
    <source>
        <dbReference type="EMBL" id="AUV81088.1"/>
    </source>
</evidence>
<dbReference type="Proteomes" id="UP000236584">
    <property type="component" value="Chromosome"/>
</dbReference>
<evidence type="ECO:0000313" key="2">
    <source>
        <dbReference type="Proteomes" id="UP000236584"/>
    </source>
</evidence>
<keyword evidence="2" id="KW-1185">Reference proteome</keyword>